<feature type="compositionally biased region" description="Basic and acidic residues" evidence="1">
    <location>
        <begin position="1"/>
        <end position="11"/>
    </location>
</feature>
<sequence>MQLGEKEEGGERALQLQTPIRISQPQEVTSLQRKRRRSALYIPLDLATTGLTTEVKNIEE</sequence>
<accession>A0AAD1S2P3</accession>
<name>A0AAD1S2P3_PELCU</name>
<dbReference type="Proteomes" id="UP001295444">
    <property type="component" value="Chromosome 04"/>
</dbReference>
<protein>
    <submittedName>
        <fullName evidence="2">Uncharacterized protein</fullName>
    </submittedName>
</protein>
<evidence type="ECO:0000313" key="2">
    <source>
        <dbReference type="EMBL" id="CAH2285970.1"/>
    </source>
</evidence>
<reference evidence="2" key="1">
    <citation type="submission" date="2022-03" db="EMBL/GenBank/DDBJ databases">
        <authorList>
            <person name="Alioto T."/>
            <person name="Alioto T."/>
            <person name="Gomez Garrido J."/>
        </authorList>
    </citation>
    <scope>NUCLEOTIDE SEQUENCE</scope>
</reference>
<organism evidence="2 3">
    <name type="scientific">Pelobates cultripes</name>
    <name type="common">Western spadefoot toad</name>
    <dbReference type="NCBI Taxonomy" id="61616"/>
    <lineage>
        <taxon>Eukaryota</taxon>
        <taxon>Metazoa</taxon>
        <taxon>Chordata</taxon>
        <taxon>Craniata</taxon>
        <taxon>Vertebrata</taxon>
        <taxon>Euteleostomi</taxon>
        <taxon>Amphibia</taxon>
        <taxon>Batrachia</taxon>
        <taxon>Anura</taxon>
        <taxon>Pelobatoidea</taxon>
        <taxon>Pelobatidae</taxon>
        <taxon>Pelobates</taxon>
    </lineage>
</organism>
<dbReference type="EMBL" id="OW240915">
    <property type="protein sequence ID" value="CAH2285970.1"/>
    <property type="molecule type" value="Genomic_DNA"/>
</dbReference>
<feature type="region of interest" description="Disordered" evidence="1">
    <location>
        <begin position="1"/>
        <end position="20"/>
    </location>
</feature>
<dbReference type="AlphaFoldDB" id="A0AAD1S2P3"/>
<evidence type="ECO:0000256" key="1">
    <source>
        <dbReference type="SAM" id="MobiDB-lite"/>
    </source>
</evidence>
<gene>
    <name evidence="2" type="ORF">PECUL_23A035136</name>
</gene>
<keyword evidence="3" id="KW-1185">Reference proteome</keyword>
<proteinExistence type="predicted"/>
<evidence type="ECO:0000313" key="3">
    <source>
        <dbReference type="Proteomes" id="UP001295444"/>
    </source>
</evidence>